<gene>
    <name evidence="1" type="ORF">BBK36DRAFT_1143862</name>
</gene>
<evidence type="ECO:0000313" key="1">
    <source>
        <dbReference type="EMBL" id="PTB63370.1"/>
    </source>
</evidence>
<reference evidence="2" key="1">
    <citation type="submission" date="2016-07" db="EMBL/GenBank/DDBJ databases">
        <title>Multiple horizontal gene transfer events from other fungi enriched the ability of initially mycotrophic Trichoderma (Ascomycota) to feed on dead plant biomass.</title>
        <authorList>
            <consortium name="DOE Joint Genome Institute"/>
            <person name="Atanasova L."/>
            <person name="Chenthamara K."/>
            <person name="Zhang J."/>
            <person name="Grujic M."/>
            <person name="Henrissat B."/>
            <person name="Kuo A."/>
            <person name="Aerts A."/>
            <person name="Salamov A."/>
            <person name="Lipzen A."/>
            <person name="Labutti K."/>
            <person name="Barry K."/>
            <person name="Miao Y."/>
            <person name="Rahimi M.J."/>
            <person name="Shen Q."/>
            <person name="Grigoriev I.V."/>
            <person name="Kubicek C.P."/>
            <person name="Druzhinina I.S."/>
        </authorList>
    </citation>
    <scope>NUCLEOTIDE SEQUENCE [LARGE SCALE GENOMIC DNA]</scope>
    <source>
        <strain evidence="2">TUCIM 6016</strain>
    </source>
</reference>
<dbReference type="Proteomes" id="UP000241546">
    <property type="component" value="Unassembled WGS sequence"/>
</dbReference>
<keyword evidence="2" id="KW-1185">Reference proteome</keyword>
<sequence length="159" mass="17222">MPTNLKYSSITASAVSPTAPIARQVRWYDRSGSATFIAPDPSEAAAHADGRTDSLMEFVASTFQLSASIQPLFQLSSGAARSMYVNPVDSCFGGYDLLVARTGVLLVILYINKSVWMSDEASTPPISDVKSLFHAVLRPSYVFGGHMHRCLHIPEVVVN</sequence>
<dbReference type="GeneID" id="36601746"/>
<dbReference type="AlphaFoldDB" id="A0A2T4B239"/>
<organism evidence="1 2">
    <name type="scientific">Trichoderma citrinoviride</name>
    <dbReference type="NCBI Taxonomy" id="58853"/>
    <lineage>
        <taxon>Eukaryota</taxon>
        <taxon>Fungi</taxon>
        <taxon>Dikarya</taxon>
        <taxon>Ascomycota</taxon>
        <taxon>Pezizomycotina</taxon>
        <taxon>Sordariomycetes</taxon>
        <taxon>Hypocreomycetidae</taxon>
        <taxon>Hypocreales</taxon>
        <taxon>Hypocreaceae</taxon>
        <taxon>Trichoderma</taxon>
    </lineage>
</organism>
<evidence type="ECO:0000313" key="2">
    <source>
        <dbReference type="Proteomes" id="UP000241546"/>
    </source>
</evidence>
<dbReference type="EMBL" id="KZ680219">
    <property type="protein sequence ID" value="PTB63370.1"/>
    <property type="molecule type" value="Genomic_DNA"/>
</dbReference>
<proteinExistence type="predicted"/>
<dbReference type="RefSeq" id="XP_024746690.1">
    <property type="nucleotide sequence ID" value="XM_024893628.1"/>
</dbReference>
<accession>A0A2T4B239</accession>
<name>A0A2T4B239_9HYPO</name>
<protein>
    <submittedName>
        <fullName evidence="1">Uncharacterized protein</fullName>
    </submittedName>
</protein>